<feature type="region of interest" description="Disordered" evidence="1">
    <location>
        <begin position="1"/>
        <end position="50"/>
    </location>
</feature>
<dbReference type="Proteomes" id="UP000433883">
    <property type="component" value="Unassembled WGS sequence"/>
</dbReference>
<proteinExistence type="predicted"/>
<name>A0A8H3UUT6_VENIN</name>
<sequence>MSKPNPHKRKSETQELTLNPRAAQKARTNPPPQNPATEFSDAEMEDKRTGVRKMTAVEETILSEGIAALSRRHMRIAIEIIRRGAPGLAYKEQVLETGHLAAAEQDD</sequence>
<comment type="caution">
    <text evidence="2">The sequence shown here is derived from an EMBL/GenBank/DDBJ whole genome shotgun (WGS) entry which is preliminary data.</text>
</comment>
<accession>A0A8H3UUT6</accession>
<gene>
    <name evidence="2" type="ORF">BLS_002473</name>
</gene>
<dbReference type="AlphaFoldDB" id="A0A8H3UUT6"/>
<organism evidence="2 3">
    <name type="scientific">Venturia inaequalis</name>
    <name type="common">Apple scab fungus</name>
    <dbReference type="NCBI Taxonomy" id="5025"/>
    <lineage>
        <taxon>Eukaryota</taxon>
        <taxon>Fungi</taxon>
        <taxon>Dikarya</taxon>
        <taxon>Ascomycota</taxon>
        <taxon>Pezizomycotina</taxon>
        <taxon>Dothideomycetes</taxon>
        <taxon>Pleosporomycetidae</taxon>
        <taxon>Venturiales</taxon>
        <taxon>Venturiaceae</taxon>
        <taxon>Venturia</taxon>
    </lineage>
</organism>
<protein>
    <submittedName>
        <fullName evidence="2">Uncharacterized protein</fullName>
    </submittedName>
</protein>
<evidence type="ECO:0000313" key="2">
    <source>
        <dbReference type="EMBL" id="KAE9975726.1"/>
    </source>
</evidence>
<evidence type="ECO:0000256" key="1">
    <source>
        <dbReference type="SAM" id="MobiDB-lite"/>
    </source>
</evidence>
<dbReference type="EMBL" id="WNWQ01000171">
    <property type="protein sequence ID" value="KAE9975726.1"/>
    <property type="molecule type" value="Genomic_DNA"/>
</dbReference>
<feature type="compositionally biased region" description="Basic residues" evidence="1">
    <location>
        <begin position="1"/>
        <end position="10"/>
    </location>
</feature>
<evidence type="ECO:0000313" key="3">
    <source>
        <dbReference type="Proteomes" id="UP000433883"/>
    </source>
</evidence>
<reference evidence="2 3" key="1">
    <citation type="submission" date="2019-11" db="EMBL/GenBank/DDBJ databases">
        <title>Venturia inaequalis Genome Resource.</title>
        <authorList>
            <person name="Lichtner F.J."/>
        </authorList>
    </citation>
    <scope>NUCLEOTIDE SEQUENCE [LARGE SCALE GENOMIC DNA]</scope>
    <source>
        <strain evidence="2">Bline_iso_100314</strain>
    </source>
</reference>